<feature type="domain" description="Reverse transcriptase" evidence="1">
    <location>
        <begin position="363"/>
        <end position="460"/>
    </location>
</feature>
<accession>A0AAE0A1P8</accession>
<dbReference type="InterPro" id="IPR036691">
    <property type="entry name" value="Endo/exonu/phosph_ase_sf"/>
</dbReference>
<dbReference type="PANTHER" id="PTHR31635">
    <property type="entry name" value="REVERSE TRANSCRIPTASE DOMAIN-CONTAINING PROTEIN-RELATED"/>
    <property type="match status" value="1"/>
</dbReference>
<organism evidence="2 3">
    <name type="scientific">Dipteronia sinensis</name>
    <dbReference type="NCBI Taxonomy" id="43782"/>
    <lineage>
        <taxon>Eukaryota</taxon>
        <taxon>Viridiplantae</taxon>
        <taxon>Streptophyta</taxon>
        <taxon>Embryophyta</taxon>
        <taxon>Tracheophyta</taxon>
        <taxon>Spermatophyta</taxon>
        <taxon>Magnoliopsida</taxon>
        <taxon>eudicotyledons</taxon>
        <taxon>Gunneridae</taxon>
        <taxon>Pentapetalae</taxon>
        <taxon>rosids</taxon>
        <taxon>malvids</taxon>
        <taxon>Sapindales</taxon>
        <taxon>Sapindaceae</taxon>
        <taxon>Hippocastanoideae</taxon>
        <taxon>Acereae</taxon>
        <taxon>Dipteronia</taxon>
    </lineage>
</organism>
<protein>
    <recommendedName>
        <fullName evidence="1">Reverse transcriptase domain-containing protein</fullName>
    </recommendedName>
</protein>
<reference evidence="2" key="1">
    <citation type="journal article" date="2023" name="Plant J.">
        <title>Genome sequences and population genomics provide insights into the demographic history, inbreeding, and mutation load of two 'living fossil' tree species of Dipteronia.</title>
        <authorList>
            <person name="Feng Y."/>
            <person name="Comes H.P."/>
            <person name="Chen J."/>
            <person name="Zhu S."/>
            <person name="Lu R."/>
            <person name="Zhang X."/>
            <person name="Li P."/>
            <person name="Qiu J."/>
            <person name="Olsen K.M."/>
            <person name="Qiu Y."/>
        </authorList>
    </citation>
    <scope>NUCLEOTIDE SEQUENCE</scope>
    <source>
        <strain evidence="2">NBL</strain>
    </source>
</reference>
<gene>
    <name evidence="2" type="ORF">Dsin_022077</name>
</gene>
<dbReference type="EMBL" id="JANJYJ010000007">
    <property type="protein sequence ID" value="KAK3198662.1"/>
    <property type="molecule type" value="Genomic_DNA"/>
</dbReference>
<dbReference type="InterPro" id="IPR000477">
    <property type="entry name" value="RT_dom"/>
</dbReference>
<dbReference type="SUPFAM" id="SSF56219">
    <property type="entry name" value="DNase I-like"/>
    <property type="match status" value="1"/>
</dbReference>
<dbReference type="Proteomes" id="UP001281410">
    <property type="component" value="Unassembled WGS sequence"/>
</dbReference>
<name>A0AAE0A1P8_9ROSI</name>
<proteinExistence type="predicted"/>
<dbReference type="Gene3D" id="3.60.10.10">
    <property type="entry name" value="Endonuclease/exonuclease/phosphatase"/>
    <property type="match status" value="1"/>
</dbReference>
<dbReference type="PANTHER" id="PTHR31635:SF196">
    <property type="entry name" value="REVERSE TRANSCRIPTASE DOMAIN-CONTAINING PROTEIN-RELATED"/>
    <property type="match status" value="1"/>
</dbReference>
<comment type="caution">
    <text evidence="2">The sequence shown here is derived from an EMBL/GenBank/DDBJ whole genome shotgun (WGS) entry which is preliminary data.</text>
</comment>
<evidence type="ECO:0000259" key="1">
    <source>
        <dbReference type="Pfam" id="PF00078"/>
    </source>
</evidence>
<evidence type="ECO:0000313" key="2">
    <source>
        <dbReference type="EMBL" id="KAK3198662.1"/>
    </source>
</evidence>
<dbReference type="Pfam" id="PF00078">
    <property type="entry name" value="RVT_1"/>
    <property type="match status" value="1"/>
</dbReference>
<dbReference type="CDD" id="cd01650">
    <property type="entry name" value="RT_nLTR_like"/>
    <property type="match status" value="1"/>
</dbReference>
<dbReference type="AlphaFoldDB" id="A0AAE0A1P8"/>
<evidence type="ECO:0000313" key="3">
    <source>
        <dbReference type="Proteomes" id="UP001281410"/>
    </source>
</evidence>
<sequence length="461" mass="52881">MDISIIRGLGGIVLTRGVGVDAEGSAGDLITMWSEGLVSIKECISNKWCIILVGILKTLDKELVFCNCLCTKPGKREKRVMEIHYQCSKFFFLAMVYWGDFNIVLYASERKGGDFNKWSARAFNNFILQSKVLDLPLRGGDFTWSNNRVGGSWARFDNIWLEDKDLMEEVRKDWVDSKQGGTSSLKLLSKMGAARSKIKSWAVSKVKDMLTTKSLKDRLSKIDDRATSHGWSDMLRKKRLEVVTDLWKAIRREEQQWRLKVHGEIGCWKETETQSLPLKKLSAEEGESLEEIFTEEEVWTALTSCGRNKAPGPDGFNLNFIKDNWKVISGDFMKFMQDFHWNGSIVKDLNKSFIALIPKCVKPKTMKDFRPICLVGALYKVLAKVLANRMRKVMNSVIGEYQMAFVRNRQIIDSFVIAEEIIHHWKKSKEGGLMVKLDFEKSYDSLDHTFLDNMLREMGFG</sequence>
<keyword evidence="3" id="KW-1185">Reference proteome</keyword>